<protein>
    <submittedName>
        <fullName evidence="3">Helix-turn-helix domain-containing protein</fullName>
    </submittedName>
</protein>
<evidence type="ECO:0000259" key="2">
    <source>
        <dbReference type="PROSITE" id="PS50943"/>
    </source>
</evidence>
<feature type="domain" description="HTH cro/C1-type" evidence="2">
    <location>
        <begin position="43"/>
        <end position="98"/>
    </location>
</feature>
<accession>A0ABW1JW51</accession>
<organism evidence="3 4">
    <name type="scientific">Nocardia lasii</name>
    <dbReference type="NCBI Taxonomy" id="1616107"/>
    <lineage>
        <taxon>Bacteria</taxon>
        <taxon>Bacillati</taxon>
        <taxon>Actinomycetota</taxon>
        <taxon>Actinomycetes</taxon>
        <taxon>Mycobacteriales</taxon>
        <taxon>Nocardiaceae</taxon>
        <taxon>Nocardia</taxon>
    </lineage>
</organism>
<dbReference type="Pfam" id="PF01381">
    <property type="entry name" value="HTH_3"/>
    <property type="match status" value="1"/>
</dbReference>
<comment type="caution">
    <text evidence="3">The sequence shown here is derived from an EMBL/GenBank/DDBJ whole genome shotgun (WGS) entry which is preliminary data.</text>
</comment>
<keyword evidence="4" id="KW-1185">Reference proteome</keyword>
<sequence>MTGARSWREVKEEAHRLHPELSDPEVRATAAEQLAGRIAGHHLRELRQKVGTTQAELATALGVSQARISQIENGDLAAMELDTLRAYAHALGGRVDISVSVGPHTIKVA</sequence>
<dbReference type="PROSITE" id="PS00716">
    <property type="entry name" value="SIGMA70_2"/>
    <property type="match status" value="1"/>
</dbReference>
<dbReference type="SMART" id="SM00530">
    <property type="entry name" value="HTH_XRE"/>
    <property type="match status" value="1"/>
</dbReference>
<dbReference type="InterPro" id="IPR010982">
    <property type="entry name" value="Lambda_DNA-bd_dom_sf"/>
</dbReference>
<dbReference type="CDD" id="cd00093">
    <property type="entry name" value="HTH_XRE"/>
    <property type="match status" value="1"/>
</dbReference>
<name>A0ABW1JW51_9NOCA</name>
<dbReference type="Gene3D" id="1.10.260.40">
    <property type="entry name" value="lambda repressor-like DNA-binding domains"/>
    <property type="match status" value="1"/>
</dbReference>
<reference evidence="4" key="1">
    <citation type="journal article" date="2019" name="Int. J. Syst. Evol. Microbiol.">
        <title>The Global Catalogue of Microorganisms (GCM) 10K type strain sequencing project: providing services to taxonomists for standard genome sequencing and annotation.</title>
        <authorList>
            <consortium name="The Broad Institute Genomics Platform"/>
            <consortium name="The Broad Institute Genome Sequencing Center for Infectious Disease"/>
            <person name="Wu L."/>
            <person name="Ma J."/>
        </authorList>
    </citation>
    <scope>NUCLEOTIDE SEQUENCE [LARGE SCALE GENOMIC DNA]</scope>
    <source>
        <strain evidence="4">CCUG 36956</strain>
    </source>
</reference>
<dbReference type="InterPro" id="IPR001387">
    <property type="entry name" value="Cro/C1-type_HTH"/>
</dbReference>
<proteinExistence type="predicted"/>
<feature type="region of interest" description="Disordered" evidence="1">
    <location>
        <begin position="1"/>
        <end position="24"/>
    </location>
</feature>
<dbReference type="RefSeq" id="WP_378608839.1">
    <property type="nucleotide sequence ID" value="NZ_JBHSQN010000014.1"/>
</dbReference>
<evidence type="ECO:0000256" key="1">
    <source>
        <dbReference type="SAM" id="MobiDB-lite"/>
    </source>
</evidence>
<dbReference type="PROSITE" id="PS50943">
    <property type="entry name" value="HTH_CROC1"/>
    <property type="match status" value="1"/>
</dbReference>
<gene>
    <name evidence="3" type="ORF">ACFP3H_21955</name>
</gene>
<dbReference type="InterPro" id="IPR000943">
    <property type="entry name" value="RNA_pol_sigma70"/>
</dbReference>
<evidence type="ECO:0000313" key="4">
    <source>
        <dbReference type="Proteomes" id="UP001596223"/>
    </source>
</evidence>
<dbReference type="Proteomes" id="UP001596223">
    <property type="component" value="Unassembled WGS sequence"/>
</dbReference>
<dbReference type="EMBL" id="JBHSQN010000014">
    <property type="protein sequence ID" value="MFC6013727.1"/>
    <property type="molecule type" value="Genomic_DNA"/>
</dbReference>
<dbReference type="SUPFAM" id="SSF47413">
    <property type="entry name" value="lambda repressor-like DNA-binding domains"/>
    <property type="match status" value="1"/>
</dbReference>
<evidence type="ECO:0000313" key="3">
    <source>
        <dbReference type="EMBL" id="MFC6013727.1"/>
    </source>
</evidence>